<dbReference type="Gene3D" id="3.40.50.1820">
    <property type="entry name" value="alpha/beta hydrolase"/>
    <property type="match status" value="1"/>
</dbReference>
<dbReference type="InterPro" id="IPR029058">
    <property type="entry name" value="AB_hydrolase_fold"/>
</dbReference>
<name>A0ABN1AAG8_9SPHN</name>
<dbReference type="InterPro" id="IPR050300">
    <property type="entry name" value="GDXG_lipolytic_enzyme"/>
</dbReference>
<sequence length="303" mass="33388">MTSIRARLLAKALPLTGLKALFSDEAKLRASITKARAKKVAAPGKALHRKFVVTETARDGHPIFTLSPKSGSNRRILYIHGGAYVLDMQPGYWTLLGEMVHRTDAAVVAPCYPLTPEHDWQQSYDWMMPVYDALVDEVGADNIIIMGDSAGAGFTLGLTQLLRDQRKPLPNKIVLLSPWLDVTMTDPMQPALAQKDRILGIDGLRAAGEWWAGANGSVETSPVSPLHGNLENLPPTAVFTGTFDLLWPDARKMKEKAEEAGIYLDYFEFPAMQHVWMLFPIPEGKKARQQIAAFINADLGARA</sequence>
<dbReference type="PANTHER" id="PTHR48081">
    <property type="entry name" value="AB HYDROLASE SUPERFAMILY PROTEIN C4A8.06C"/>
    <property type="match status" value="1"/>
</dbReference>
<dbReference type="PANTHER" id="PTHR48081:SF8">
    <property type="entry name" value="ALPHA_BETA HYDROLASE FOLD-3 DOMAIN-CONTAINING PROTEIN-RELATED"/>
    <property type="match status" value="1"/>
</dbReference>
<accession>A0ABN1AAG8</accession>
<dbReference type="GO" id="GO:0016787">
    <property type="term" value="F:hydrolase activity"/>
    <property type="evidence" value="ECO:0007669"/>
    <property type="project" value="UniProtKB-KW"/>
</dbReference>
<protein>
    <submittedName>
        <fullName evidence="3">Alpha/beta hydrolase</fullName>
    </submittedName>
</protein>
<dbReference type="RefSeq" id="WP_229956375.1">
    <property type="nucleotide sequence ID" value="NZ_BAAAEM010000002.1"/>
</dbReference>
<evidence type="ECO:0000256" key="1">
    <source>
        <dbReference type="ARBA" id="ARBA00022801"/>
    </source>
</evidence>
<reference evidence="4" key="1">
    <citation type="journal article" date="2019" name="Int. J. Syst. Evol. Microbiol.">
        <title>The Global Catalogue of Microorganisms (GCM) 10K type strain sequencing project: providing services to taxonomists for standard genome sequencing and annotation.</title>
        <authorList>
            <consortium name="The Broad Institute Genomics Platform"/>
            <consortium name="The Broad Institute Genome Sequencing Center for Infectious Disease"/>
            <person name="Wu L."/>
            <person name="Ma J."/>
        </authorList>
    </citation>
    <scope>NUCLEOTIDE SEQUENCE [LARGE SCALE GENOMIC DNA]</scope>
    <source>
        <strain evidence="4">JCM 14162</strain>
    </source>
</reference>
<dbReference type="InterPro" id="IPR013094">
    <property type="entry name" value="AB_hydrolase_3"/>
</dbReference>
<dbReference type="Proteomes" id="UP001500713">
    <property type="component" value="Unassembled WGS sequence"/>
</dbReference>
<dbReference type="EMBL" id="BAAAEM010000002">
    <property type="protein sequence ID" value="GAA0471601.1"/>
    <property type="molecule type" value="Genomic_DNA"/>
</dbReference>
<evidence type="ECO:0000313" key="4">
    <source>
        <dbReference type="Proteomes" id="UP001500713"/>
    </source>
</evidence>
<keyword evidence="1 3" id="KW-0378">Hydrolase</keyword>
<evidence type="ECO:0000313" key="3">
    <source>
        <dbReference type="EMBL" id="GAA0471601.1"/>
    </source>
</evidence>
<keyword evidence="4" id="KW-1185">Reference proteome</keyword>
<proteinExistence type="predicted"/>
<feature type="domain" description="Alpha/beta hydrolase fold-3" evidence="2">
    <location>
        <begin position="76"/>
        <end position="277"/>
    </location>
</feature>
<gene>
    <name evidence="3" type="ORF">GCM10009096_10770</name>
</gene>
<organism evidence="3 4">
    <name type="scientific">Parasphingorhabdus litoris</name>
    <dbReference type="NCBI Taxonomy" id="394733"/>
    <lineage>
        <taxon>Bacteria</taxon>
        <taxon>Pseudomonadati</taxon>
        <taxon>Pseudomonadota</taxon>
        <taxon>Alphaproteobacteria</taxon>
        <taxon>Sphingomonadales</taxon>
        <taxon>Sphingomonadaceae</taxon>
        <taxon>Parasphingorhabdus</taxon>
    </lineage>
</organism>
<evidence type="ECO:0000259" key="2">
    <source>
        <dbReference type="Pfam" id="PF07859"/>
    </source>
</evidence>
<comment type="caution">
    <text evidence="3">The sequence shown here is derived from an EMBL/GenBank/DDBJ whole genome shotgun (WGS) entry which is preliminary data.</text>
</comment>
<dbReference type="Pfam" id="PF07859">
    <property type="entry name" value="Abhydrolase_3"/>
    <property type="match status" value="1"/>
</dbReference>
<dbReference type="SUPFAM" id="SSF53474">
    <property type="entry name" value="alpha/beta-Hydrolases"/>
    <property type="match status" value="1"/>
</dbReference>